<dbReference type="Gene3D" id="1.10.630.10">
    <property type="entry name" value="Cytochrome P450"/>
    <property type="match status" value="1"/>
</dbReference>
<dbReference type="Pfam" id="PF00067">
    <property type="entry name" value="p450"/>
    <property type="match status" value="1"/>
</dbReference>
<evidence type="ECO:0000313" key="15">
    <source>
        <dbReference type="Proteomes" id="UP001172681"/>
    </source>
</evidence>
<dbReference type="PRINTS" id="PR00385">
    <property type="entry name" value="P450"/>
</dbReference>
<evidence type="ECO:0000256" key="11">
    <source>
        <dbReference type="ARBA" id="ARBA00023136"/>
    </source>
</evidence>
<dbReference type="PRINTS" id="PR00463">
    <property type="entry name" value="EP450I"/>
</dbReference>
<evidence type="ECO:0000256" key="3">
    <source>
        <dbReference type="ARBA" id="ARBA00010617"/>
    </source>
</evidence>
<dbReference type="GO" id="GO:1902181">
    <property type="term" value="P:verruculogen biosynthetic process"/>
    <property type="evidence" value="ECO:0007669"/>
    <property type="project" value="UniProtKB-ARBA"/>
</dbReference>
<evidence type="ECO:0000256" key="9">
    <source>
        <dbReference type="ARBA" id="ARBA00023004"/>
    </source>
</evidence>
<dbReference type="EMBL" id="JAPDRN010000014">
    <property type="protein sequence ID" value="KAJ9640574.1"/>
    <property type="molecule type" value="Genomic_DNA"/>
</dbReference>
<comment type="similarity">
    <text evidence="3">Belongs to the cytochrome P450 family.</text>
</comment>
<evidence type="ECO:0000256" key="4">
    <source>
        <dbReference type="ARBA" id="ARBA00022617"/>
    </source>
</evidence>
<evidence type="ECO:0000256" key="12">
    <source>
        <dbReference type="PIRSR" id="PIRSR602401-1"/>
    </source>
</evidence>
<evidence type="ECO:0000256" key="10">
    <source>
        <dbReference type="ARBA" id="ARBA00023033"/>
    </source>
</evidence>
<dbReference type="PANTHER" id="PTHR24305:SF187">
    <property type="entry name" value="P450, PUTATIVE (EUROFUNG)-RELATED"/>
    <property type="match status" value="1"/>
</dbReference>
<proteinExistence type="inferred from homology"/>
<dbReference type="GO" id="GO:0020037">
    <property type="term" value="F:heme binding"/>
    <property type="evidence" value="ECO:0007669"/>
    <property type="project" value="InterPro"/>
</dbReference>
<accession>A0AA38Y9I1</accession>
<evidence type="ECO:0000256" key="8">
    <source>
        <dbReference type="ARBA" id="ARBA00023002"/>
    </source>
</evidence>
<feature type="transmembrane region" description="Helical" evidence="13">
    <location>
        <begin position="69"/>
        <end position="89"/>
    </location>
</feature>
<keyword evidence="9 12" id="KW-0408">Iron</keyword>
<dbReference type="InterPro" id="IPR001128">
    <property type="entry name" value="Cyt_P450"/>
</dbReference>
<reference evidence="14" key="1">
    <citation type="submission" date="2022-10" db="EMBL/GenBank/DDBJ databases">
        <title>Culturing micro-colonial fungi from biological soil crusts in the Mojave desert and describing Neophaeococcomyces mojavensis, and introducing the new genera and species Taxawa tesnikishii.</title>
        <authorList>
            <person name="Kurbessoian T."/>
            <person name="Stajich J.E."/>
        </authorList>
    </citation>
    <scope>NUCLEOTIDE SEQUENCE</scope>
    <source>
        <strain evidence="14">TK_35</strain>
    </source>
</reference>
<feature type="transmembrane region" description="Helical" evidence="13">
    <location>
        <begin position="38"/>
        <end position="57"/>
    </location>
</feature>
<evidence type="ECO:0000256" key="7">
    <source>
        <dbReference type="ARBA" id="ARBA00022989"/>
    </source>
</evidence>
<evidence type="ECO:0000256" key="5">
    <source>
        <dbReference type="ARBA" id="ARBA00022692"/>
    </source>
</evidence>
<keyword evidence="8" id="KW-0560">Oxidoreductase</keyword>
<dbReference type="InterPro" id="IPR050121">
    <property type="entry name" value="Cytochrome_P450_monoxygenase"/>
</dbReference>
<keyword evidence="15" id="KW-1185">Reference proteome</keyword>
<dbReference type="InterPro" id="IPR036396">
    <property type="entry name" value="Cyt_P450_sf"/>
</dbReference>
<keyword evidence="7 13" id="KW-1133">Transmembrane helix</keyword>
<feature type="transmembrane region" description="Helical" evidence="13">
    <location>
        <begin position="6"/>
        <end position="26"/>
    </location>
</feature>
<evidence type="ECO:0000256" key="13">
    <source>
        <dbReference type="SAM" id="Phobius"/>
    </source>
</evidence>
<comment type="cofactor">
    <cofactor evidence="1 12">
        <name>heme</name>
        <dbReference type="ChEBI" id="CHEBI:30413"/>
    </cofactor>
</comment>
<dbReference type="GO" id="GO:0005506">
    <property type="term" value="F:iron ion binding"/>
    <property type="evidence" value="ECO:0007669"/>
    <property type="project" value="InterPro"/>
</dbReference>
<dbReference type="AlphaFoldDB" id="A0AA38Y9I1"/>
<evidence type="ECO:0000256" key="1">
    <source>
        <dbReference type="ARBA" id="ARBA00001971"/>
    </source>
</evidence>
<gene>
    <name evidence="14" type="ORF">H2204_003202</name>
</gene>
<dbReference type="GO" id="GO:0016020">
    <property type="term" value="C:membrane"/>
    <property type="evidence" value="ECO:0007669"/>
    <property type="project" value="UniProtKB-SubCell"/>
</dbReference>
<evidence type="ECO:0000256" key="6">
    <source>
        <dbReference type="ARBA" id="ARBA00022723"/>
    </source>
</evidence>
<feature type="binding site" description="axial binding residue" evidence="12">
    <location>
        <position position="487"/>
    </location>
    <ligand>
        <name>heme</name>
        <dbReference type="ChEBI" id="CHEBI:30413"/>
    </ligand>
    <ligandPart>
        <name>Fe</name>
        <dbReference type="ChEBI" id="CHEBI:18248"/>
    </ligandPart>
</feature>
<evidence type="ECO:0000313" key="14">
    <source>
        <dbReference type="EMBL" id="KAJ9640574.1"/>
    </source>
</evidence>
<keyword evidence="5 13" id="KW-0812">Transmembrane</keyword>
<dbReference type="SUPFAM" id="SSF48264">
    <property type="entry name" value="Cytochrome P450"/>
    <property type="match status" value="1"/>
</dbReference>
<evidence type="ECO:0000256" key="2">
    <source>
        <dbReference type="ARBA" id="ARBA00004370"/>
    </source>
</evidence>
<keyword evidence="4 12" id="KW-0349">Heme</keyword>
<comment type="caution">
    <text evidence="14">The sequence shown here is derived from an EMBL/GenBank/DDBJ whole genome shotgun (WGS) entry which is preliminary data.</text>
</comment>
<keyword evidence="11 13" id="KW-0472">Membrane</keyword>
<comment type="subcellular location">
    <subcellularLocation>
        <location evidence="2">Membrane</location>
    </subcellularLocation>
</comment>
<protein>
    <recommendedName>
        <fullName evidence="16">Cytochrome P450</fullName>
    </recommendedName>
</protein>
<evidence type="ECO:0008006" key="16">
    <source>
        <dbReference type="Google" id="ProtNLM"/>
    </source>
</evidence>
<dbReference type="GO" id="GO:0016705">
    <property type="term" value="F:oxidoreductase activity, acting on paired donors, with incorporation or reduction of molecular oxygen"/>
    <property type="evidence" value="ECO:0007669"/>
    <property type="project" value="InterPro"/>
</dbReference>
<dbReference type="PANTHER" id="PTHR24305">
    <property type="entry name" value="CYTOCHROME P450"/>
    <property type="match status" value="1"/>
</dbReference>
<organism evidence="14 15">
    <name type="scientific">Knufia peltigerae</name>
    <dbReference type="NCBI Taxonomy" id="1002370"/>
    <lineage>
        <taxon>Eukaryota</taxon>
        <taxon>Fungi</taxon>
        <taxon>Dikarya</taxon>
        <taxon>Ascomycota</taxon>
        <taxon>Pezizomycotina</taxon>
        <taxon>Eurotiomycetes</taxon>
        <taxon>Chaetothyriomycetidae</taxon>
        <taxon>Chaetothyriales</taxon>
        <taxon>Trichomeriaceae</taxon>
        <taxon>Knufia</taxon>
    </lineage>
</organism>
<dbReference type="CDD" id="cd11061">
    <property type="entry name" value="CYP67-like"/>
    <property type="match status" value="1"/>
</dbReference>
<keyword evidence="10" id="KW-0503">Monooxygenase</keyword>
<dbReference type="InterPro" id="IPR002401">
    <property type="entry name" value="Cyt_P450_E_grp-I"/>
</dbReference>
<dbReference type="FunFam" id="1.10.630.10:FF:000063">
    <property type="entry name" value="Cytochrome P450 monooxygenase"/>
    <property type="match status" value="1"/>
</dbReference>
<name>A0AA38Y9I1_9EURO</name>
<dbReference type="GO" id="GO:0004497">
    <property type="term" value="F:monooxygenase activity"/>
    <property type="evidence" value="ECO:0007669"/>
    <property type="project" value="UniProtKB-KW"/>
</dbReference>
<sequence>MAVTLDVQHVALASAVVGVALHLGYFIRGEHHLESLRLVQLALISPVAVFVAAKYYLAIGDKEATQFTIASLVSFYGALFGSIVTYRLFFHRLRNFPGPFWAKATKLYHVSLIARRKNNWLVRDAWHQKYGDIVRIGPSELSIIKPKAVPLVLGPGSKCTKSDWYDMSKPIDSMHTIRDKQIHDARRRIWDQGFNSKALRSYEARILKYSRQLVDALARESGKSVDASKWFNYYSFDAMGDLAFGKSFNMLTTGKEHFFLQLVHKGQSPVGVFTPTPWLTLLLKEIPFAMRTFHKFLNWCGLQVEERQKMEMAEPDVMSYIIDSSNHAQNPMEARNWLQADSRLIIVAGSDTTAATLTNAFYYMTKDPIHLKRLREELDDLRLADGTFNFKDLQGAAYLNAVINETLRLQPPVPSGLLRKTPPEGISIDGVYIPGNINISIPSYTLGRSEAAFTQAKDFIPERWMSKPEMIKSKEAYAPFSVGPYSCIGKQLALMELRDVIAQLTTKFNVEQAPGYKTSPEQGMEDIFTVALGNLDLVFSLREKDTT</sequence>
<dbReference type="Proteomes" id="UP001172681">
    <property type="component" value="Unassembled WGS sequence"/>
</dbReference>
<keyword evidence="6 12" id="KW-0479">Metal-binding</keyword>